<reference evidence="3 4" key="1">
    <citation type="submission" date="2020-07" db="EMBL/GenBank/DDBJ databases">
        <authorList>
            <person name="Khare M."/>
        </authorList>
    </citation>
    <scope>NUCLEOTIDE SEQUENCE [LARGE SCALE GENOMIC DNA]</scope>
    <source>
        <strain evidence="3 4">P8776</strain>
    </source>
</reference>
<dbReference type="AlphaFoldDB" id="A0A838WVR6"/>
<dbReference type="Proteomes" id="UP000580709">
    <property type="component" value="Unassembled WGS sequence"/>
</dbReference>
<keyword evidence="3" id="KW-0067">ATP-binding</keyword>
<accession>A0A838WVR6</accession>
<evidence type="ECO:0000259" key="1">
    <source>
        <dbReference type="Pfam" id="PF23235"/>
    </source>
</evidence>
<gene>
    <name evidence="3" type="ORF">H0H28_06050</name>
</gene>
<sequence length="306" mass="32374">LGTVELRELLDADIIAEVDASLRRVGKAQTSEQFADTLRIVGPVPLDELDSYTSVPLVSLEEALGARVMRVRIGGRSHIAQALDAPLLRDGLGVPVPPGVAAQVATINDALAQLVSRWVRTRGPFVLRDLADAFGLAVGAAYSALAPLVDSGKVIEGRYRQGVTEQEYVAAEVLRIIRSRSLAAARAQTRPVSQSAFGRFLPSWSHVAPAGQVAALRGADGVYTVLEQLAGVRLPASAWESHVLPSRVGDYSPAMLDELTASGEISIVGAGKAGARDPWLMLLPADYAGQLMPDSTEPTLSLTQAQ</sequence>
<dbReference type="Pfam" id="PF23236">
    <property type="entry name" value="WHD_2nd_Lhr"/>
    <property type="match status" value="1"/>
</dbReference>
<dbReference type="InterPro" id="IPR055369">
    <property type="entry name" value="WH2_Lhr"/>
</dbReference>
<dbReference type="GO" id="GO:0004386">
    <property type="term" value="F:helicase activity"/>
    <property type="evidence" value="ECO:0007669"/>
    <property type="project" value="UniProtKB-KW"/>
</dbReference>
<feature type="non-terminal residue" evidence="3">
    <location>
        <position position="306"/>
    </location>
</feature>
<dbReference type="Pfam" id="PF23235">
    <property type="entry name" value="WHD_3rd_Lhr"/>
    <property type="match status" value="1"/>
</dbReference>
<evidence type="ECO:0000313" key="4">
    <source>
        <dbReference type="Proteomes" id="UP000580709"/>
    </source>
</evidence>
<feature type="domain" description="Large helicase-related protein winged-helix" evidence="1">
    <location>
        <begin position="192"/>
        <end position="285"/>
    </location>
</feature>
<dbReference type="InterPro" id="IPR055368">
    <property type="entry name" value="WH3_Lhr"/>
</dbReference>
<keyword evidence="3" id="KW-0378">Hydrolase</keyword>
<evidence type="ECO:0000259" key="2">
    <source>
        <dbReference type="Pfam" id="PF23236"/>
    </source>
</evidence>
<evidence type="ECO:0000313" key="3">
    <source>
        <dbReference type="EMBL" id="MBA4504893.1"/>
    </source>
</evidence>
<protein>
    <submittedName>
        <fullName evidence="3">DEAD/DEAH box helicase</fullName>
    </submittedName>
</protein>
<feature type="domain" description="Large helicase-related protein winged-helix" evidence="2">
    <location>
        <begin position="8"/>
        <end position="106"/>
    </location>
</feature>
<proteinExistence type="predicted"/>
<keyword evidence="3" id="KW-0547">Nucleotide-binding</keyword>
<name>A0A838WVR6_9CORY</name>
<keyword evidence="4" id="KW-1185">Reference proteome</keyword>
<feature type="non-terminal residue" evidence="3">
    <location>
        <position position="1"/>
    </location>
</feature>
<keyword evidence="3" id="KW-0347">Helicase</keyword>
<organism evidence="3 4">
    <name type="scientific">Corynebacterium sanguinis</name>
    <dbReference type="NCBI Taxonomy" id="2594913"/>
    <lineage>
        <taxon>Bacteria</taxon>
        <taxon>Bacillati</taxon>
        <taxon>Actinomycetota</taxon>
        <taxon>Actinomycetes</taxon>
        <taxon>Mycobacteriales</taxon>
        <taxon>Corynebacteriaceae</taxon>
        <taxon>Corynebacterium</taxon>
    </lineage>
</organism>
<dbReference type="EMBL" id="JACEOR010000213">
    <property type="protein sequence ID" value="MBA4504893.1"/>
    <property type="molecule type" value="Genomic_DNA"/>
</dbReference>
<comment type="caution">
    <text evidence="3">The sequence shown here is derived from an EMBL/GenBank/DDBJ whole genome shotgun (WGS) entry which is preliminary data.</text>
</comment>